<dbReference type="SUPFAM" id="SSF53098">
    <property type="entry name" value="Ribonuclease H-like"/>
    <property type="match status" value="1"/>
</dbReference>
<feature type="domain" description="Immunoglobulin V-set" evidence="7">
    <location>
        <begin position="456"/>
        <end position="554"/>
    </location>
</feature>
<evidence type="ECO:0000256" key="3">
    <source>
        <dbReference type="ARBA" id="ARBA00022771"/>
    </source>
</evidence>
<keyword evidence="6" id="KW-1133">Transmembrane helix</keyword>
<evidence type="ECO:0000256" key="6">
    <source>
        <dbReference type="SAM" id="Phobius"/>
    </source>
</evidence>
<feature type="non-terminal residue" evidence="8">
    <location>
        <position position="612"/>
    </location>
</feature>
<keyword evidence="6" id="KW-0472">Membrane</keyword>
<keyword evidence="2" id="KW-0479">Metal-binding</keyword>
<dbReference type="EMBL" id="JAFHDT010000014">
    <property type="protein sequence ID" value="KAI7800885.1"/>
    <property type="molecule type" value="Genomic_DNA"/>
</dbReference>
<name>A0A9W7TPE2_TRIRA</name>
<evidence type="ECO:0000256" key="5">
    <source>
        <dbReference type="ARBA" id="ARBA00023242"/>
    </source>
</evidence>
<evidence type="ECO:0000259" key="7">
    <source>
        <dbReference type="Pfam" id="PF07686"/>
    </source>
</evidence>
<dbReference type="Pfam" id="PF07686">
    <property type="entry name" value="V-set"/>
    <property type="match status" value="1"/>
</dbReference>
<keyword evidence="4" id="KW-0862">Zinc</keyword>
<dbReference type="InterPro" id="IPR013783">
    <property type="entry name" value="Ig-like_fold"/>
</dbReference>
<dbReference type="GO" id="GO:0008270">
    <property type="term" value="F:zinc ion binding"/>
    <property type="evidence" value="ECO:0007669"/>
    <property type="project" value="UniProtKB-KW"/>
</dbReference>
<reference evidence="8" key="1">
    <citation type="submission" date="2021-02" db="EMBL/GenBank/DDBJ databases">
        <title>Comparative genomics reveals that relaxation of natural selection precedes convergent phenotypic evolution of cavefish.</title>
        <authorList>
            <person name="Peng Z."/>
        </authorList>
    </citation>
    <scope>NUCLEOTIDE SEQUENCE</scope>
    <source>
        <tissue evidence="8">Muscle</tissue>
    </source>
</reference>
<comment type="caution">
    <text evidence="8">The sequence shown here is derived from an EMBL/GenBank/DDBJ whole genome shotgun (WGS) entry which is preliminary data.</text>
</comment>
<dbReference type="AlphaFoldDB" id="A0A9W7TPE2"/>
<sequence length="612" mass="69138">NSVQFGHVKRASCCVCVWQRCCENVEGMKGALDCTASGGILTLASAPGAKAEGKEERRGEERHLDLKRKTSPVWEHFEMISSSKVRCLVCDKELLYSINPVHTQGQMIDEALVNMIIKDSQPFSPVEDEGFRGLIHALDRTYVLPSRQALKKMVDSKYEEAKIKAKAEMENVKAVSLTSDMWTSLNMDAYLAITCHYIDENDKLNTVLLGVEKYPDNHTAENIDLVKNKYMEEWEIKEKVKCLVTDAAANMIACAKILQVRHTIYIAHALNLMVKKSFDQVSALCDIRTKAKKIVTYFRSSTIAKEKLNQMQQDMRRPALKLINEVETRWNSTIRMLQRLYGERQAVGASLASLRTDTSPLYPQEYEVIEEVLRVLSPFQQATVELSEEKRVSGSKVIQLMKMIHHSLQGEQISHSLLNQSDRYRLNPAHLNEQIRETGEKNDIEAQAITIQVQKEAVTAPVQGSVFFSVDIKCIGIPTIGWMFSGTSKQQRIAAWTPGGSVNITQLYKGRVTAYPNGSLTISHLQLQDSGYHIITVTEPSGNSKDAGVLLNVTEVLYEDIQYLVVFVIVLGALAAFLMLCIWLLNKLYCYIKAWNLRRHLPEHNETELQPL</sequence>
<dbReference type="PANTHER" id="PTHR46481:SF10">
    <property type="entry name" value="ZINC FINGER BED DOMAIN-CONTAINING PROTEIN 39"/>
    <property type="match status" value="1"/>
</dbReference>
<gene>
    <name evidence="8" type="ORF">IRJ41_014554</name>
</gene>
<accession>A0A9W7TPE2</accession>
<keyword evidence="5" id="KW-0539">Nucleus</keyword>
<evidence type="ECO:0000256" key="4">
    <source>
        <dbReference type="ARBA" id="ARBA00022833"/>
    </source>
</evidence>
<dbReference type="SUPFAM" id="SSF140996">
    <property type="entry name" value="Hermes dimerisation domain"/>
    <property type="match status" value="1"/>
</dbReference>
<keyword evidence="3" id="KW-0863">Zinc-finger</keyword>
<keyword evidence="9" id="KW-1185">Reference proteome</keyword>
<dbReference type="GO" id="GO:0005634">
    <property type="term" value="C:nucleus"/>
    <property type="evidence" value="ECO:0007669"/>
    <property type="project" value="UniProtKB-SubCell"/>
</dbReference>
<feature type="transmembrane region" description="Helical" evidence="6">
    <location>
        <begin position="563"/>
        <end position="585"/>
    </location>
</feature>
<comment type="subcellular location">
    <subcellularLocation>
        <location evidence="1">Nucleus</location>
    </subcellularLocation>
</comment>
<dbReference type="PANTHER" id="PTHR46481">
    <property type="entry name" value="ZINC FINGER BED DOMAIN-CONTAINING PROTEIN 4"/>
    <property type="match status" value="1"/>
</dbReference>
<evidence type="ECO:0000313" key="9">
    <source>
        <dbReference type="Proteomes" id="UP001059041"/>
    </source>
</evidence>
<keyword evidence="6" id="KW-0812">Transmembrane</keyword>
<organism evidence="8 9">
    <name type="scientific">Triplophysa rosa</name>
    <name type="common">Cave loach</name>
    <dbReference type="NCBI Taxonomy" id="992332"/>
    <lineage>
        <taxon>Eukaryota</taxon>
        <taxon>Metazoa</taxon>
        <taxon>Chordata</taxon>
        <taxon>Craniata</taxon>
        <taxon>Vertebrata</taxon>
        <taxon>Euteleostomi</taxon>
        <taxon>Actinopterygii</taxon>
        <taxon>Neopterygii</taxon>
        <taxon>Teleostei</taxon>
        <taxon>Ostariophysi</taxon>
        <taxon>Cypriniformes</taxon>
        <taxon>Nemacheilidae</taxon>
        <taxon>Triplophysa</taxon>
    </lineage>
</organism>
<dbReference type="Gene3D" id="2.60.40.10">
    <property type="entry name" value="Immunoglobulins"/>
    <property type="match status" value="1"/>
</dbReference>
<evidence type="ECO:0000256" key="2">
    <source>
        <dbReference type="ARBA" id="ARBA00022723"/>
    </source>
</evidence>
<dbReference type="InterPro" id="IPR012337">
    <property type="entry name" value="RNaseH-like_sf"/>
</dbReference>
<protein>
    <submittedName>
        <fullName evidence="8">Zinc finger BED domain-containing protein 1-like</fullName>
    </submittedName>
</protein>
<dbReference type="InterPro" id="IPR013106">
    <property type="entry name" value="Ig_V-set"/>
</dbReference>
<dbReference type="SUPFAM" id="SSF48726">
    <property type="entry name" value="Immunoglobulin"/>
    <property type="match status" value="1"/>
</dbReference>
<evidence type="ECO:0000313" key="8">
    <source>
        <dbReference type="EMBL" id="KAI7800885.1"/>
    </source>
</evidence>
<dbReference type="InterPro" id="IPR036179">
    <property type="entry name" value="Ig-like_dom_sf"/>
</dbReference>
<proteinExistence type="predicted"/>
<evidence type="ECO:0000256" key="1">
    <source>
        <dbReference type="ARBA" id="ARBA00004123"/>
    </source>
</evidence>
<dbReference type="InterPro" id="IPR052035">
    <property type="entry name" value="ZnF_BED_domain_contain"/>
</dbReference>
<dbReference type="Proteomes" id="UP001059041">
    <property type="component" value="Linkage Group LG14"/>
</dbReference>